<name>A0ABU4W825_9FUSO</name>
<dbReference type="NCBIfam" id="TIGR00496">
    <property type="entry name" value="frr"/>
    <property type="match status" value="1"/>
</dbReference>
<dbReference type="InterPro" id="IPR036191">
    <property type="entry name" value="RRF_sf"/>
</dbReference>
<comment type="similarity">
    <text evidence="1 3">Belongs to the RRF family.</text>
</comment>
<evidence type="ECO:0000256" key="4">
    <source>
        <dbReference type="SAM" id="Coils"/>
    </source>
</evidence>
<dbReference type="PANTHER" id="PTHR20982:SF3">
    <property type="entry name" value="MITOCHONDRIAL RIBOSOME RECYCLING FACTOR PSEUDO 1"/>
    <property type="match status" value="1"/>
</dbReference>
<comment type="caution">
    <text evidence="6">The sequence shown here is derived from an EMBL/GenBank/DDBJ whole genome shotgun (WGS) entry which is preliminary data.</text>
</comment>
<organism evidence="6 7">
    <name type="scientific">Candidatus Cetobacterium colombiensis</name>
    <dbReference type="NCBI Taxonomy" id="3073100"/>
    <lineage>
        <taxon>Bacteria</taxon>
        <taxon>Fusobacteriati</taxon>
        <taxon>Fusobacteriota</taxon>
        <taxon>Fusobacteriia</taxon>
        <taxon>Fusobacteriales</taxon>
        <taxon>Fusobacteriaceae</taxon>
        <taxon>Cetobacterium</taxon>
    </lineage>
</organism>
<dbReference type="CDD" id="cd00520">
    <property type="entry name" value="RRF"/>
    <property type="match status" value="1"/>
</dbReference>
<dbReference type="RefSeq" id="WP_320313080.1">
    <property type="nucleotide sequence ID" value="NZ_JAVIKH010000004.1"/>
</dbReference>
<comment type="function">
    <text evidence="3">Responsible for the release of ribosomes from messenger RNA at the termination of protein biosynthesis. May increase the efficiency of translation by recycling ribosomes from one round of translation to another.</text>
</comment>
<evidence type="ECO:0000313" key="7">
    <source>
        <dbReference type="Proteomes" id="UP001279681"/>
    </source>
</evidence>
<accession>A0ABU4W825</accession>
<dbReference type="Gene3D" id="1.10.132.20">
    <property type="entry name" value="Ribosome-recycling factor"/>
    <property type="match status" value="1"/>
</dbReference>
<reference evidence="7" key="1">
    <citation type="submission" date="2023-07" db="EMBL/GenBank/DDBJ databases">
        <authorList>
            <person name="Colorado M.A."/>
            <person name="Villamil L.M."/>
            <person name="Melo J.F."/>
            <person name="Rodriguez J.A."/>
            <person name="Ruiz R.Y."/>
        </authorList>
    </citation>
    <scope>NUCLEOTIDE SEQUENCE [LARGE SCALE GENOMIC DNA]</scope>
    <source>
        <strain evidence="7">C33</strain>
    </source>
</reference>
<feature type="coiled-coil region" evidence="4">
    <location>
        <begin position="126"/>
        <end position="160"/>
    </location>
</feature>
<evidence type="ECO:0000313" key="6">
    <source>
        <dbReference type="EMBL" id="MDX8335671.1"/>
    </source>
</evidence>
<evidence type="ECO:0000256" key="1">
    <source>
        <dbReference type="ARBA" id="ARBA00005912"/>
    </source>
</evidence>
<dbReference type="SUPFAM" id="SSF55194">
    <property type="entry name" value="Ribosome recycling factor, RRF"/>
    <property type="match status" value="1"/>
</dbReference>
<dbReference type="Gene3D" id="3.30.1360.40">
    <property type="match status" value="1"/>
</dbReference>
<comment type="subcellular location">
    <subcellularLocation>
        <location evidence="3">Cytoplasm</location>
    </subcellularLocation>
</comment>
<keyword evidence="3" id="KW-0963">Cytoplasm</keyword>
<dbReference type="Proteomes" id="UP001279681">
    <property type="component" value="Unassembled WGS sequence"/>
</dbReference>
<evidence type="ECO:0000256" key="3">
    <source>
        <dbReference type="HAMAP-Rule" id="MF_00040"/>
    </source>
</evidence>
<evidence type="ECO:0000256" key="2">
    <source>
        <dbReference type="ARBA" id="ARBA00022917"/>
    </source>
</evidence>
<proteinExistence type="inferred from homology"/>
<dbReference type="PANTHER" id="PTHR20982">
    <property type="entry name" value="RIBOSOME RECYCLING FACTOR"/>
    <property type="match status" value="1"/>
</dbReference>
<dbReference type="InterPro" id="IPR002661">
    <property type="entry name" value="Ribosome_recyc_fac"/>
</dbReference>
<keyword evidence="4" id="KW-0175">Coiled coil</keyword>
<sequence length="186" mass="20955">MSAQVIMNDCKEKMNKAVESTKHKFASIRAGRANVSMLDGIKIEQYGSLMPLNQIGTVSAPEARLLVIDPWDKSVIPVIEKVIMTSNLGLTPNNDGKVIRLMIPELTADRRKEYVKFAKTEAENGKVAVRNIRKDMNNNLRKLEKDGEITEDDLKRFEDDVQKLTDATIKTIDQLLALKEKEITTV</sequence>
<keyword evidence="2 3" id="KW-0648">Protein biosynthesis</keyword>
<keyword evidence="7" id="KW-1185">Reference proteome</keyword>
<dbReference type="InterPro" id="IPR023584">
    <property type="entry name" value="Ribosome_recyc_fac_dom"/>
</dbReference>
<dbReference type="HAMAP" id="MF_00040">
    <property type="entry name" value="RRF"/>
    <property type="match status" value="1"/>
</dbReference>
<dbReference type="Pfam" id="PF01765">
    <property type="entry name" value="RRF"/>
    <property type="match status" value="1"/>
</dbReference>
<evidence type="ECO:0000259" key="5">
    <source>
        <dbReference type="Pfam" id="PF01765"/>
    </source>
</evidence>
<feature type="domain" description="Ribosome recycling factor" evidence="5">
    <location>
        <begin position="22"/>
        <end position="183"/>
    </location>
</feature>
<gene>
    <name evidence="3 6" type="primary">frr</name>
    <name evidence="6" type="ORF">RFV38_03995</name>
</gene>
<dbReference type="EMBL" id="JAVIKH010000004">
    <property type="protein sequence ID" value="MDX8335671.1"/>
    <property type="molecule type" value="Genomic_DNA"/>
</dbReference>
<protein>
    <recommendedName>
        <fullName evidence="3">Ribosome-recycling factor</fullName>
        <shortName evidence="3">RRF</shortName>
    </recommendedName>
    <alternativeName>
        <fullName evidence="3">Ribosome-releasing factor</fullName>
    </alternativeName>
</protein>